<dbReference type="EMBL" id="CM056744">
    <property type="protein sequence ID" value="KAJ8665892.1"/>
    <property type="molecule type" value="Genomic_DNA"/>
</dbReference>
<proteinExistence type="predicted"/>
<accession>A0ACC2N6F2</accession>
<protein>
    <submittedName>
        <fullName evidence="1">Uncharacterized protein</fullName>
    </submittedName>
</protein>
<reference evidence="1" key="1">
    <citation type="submission" date="2023-04" db="EMBL/GenBank/DDBJ databases">
        <title>A chromosome-level genome assembly of the parasitoid wasp Eretmocerus hayati.</title>
        <authorList>
            <person name="Zhong Y."/>
            <person name="Liu S."/>
            <person name="Liu Y."/>
        </authorList>
    </citation>
    <scope>NUCLEOTIDE SEQUENCE</scope>
    <source>
        <strain evidence="1">ZJU_SS_LIU_2023</strain>
    </source>
</reference>
<evidence type="ECO:0000313" key="1">
    <source>
        <dbReference type="EMBL" id="KAJ8665892.1"/>
    </source>
</evidence>
<organism evidence="1 2">
    <name type="scientific">Eretmocerus hayati</name>
    <dbReference type="NCBI Taxonomy" id="131215"/>
    <lineage>
        <taxon>Eukaryota</taxon>
        <taxon>Metazoa</taxon>
        <taxon>Ecdysozoa</taxon>
        <taxon>Arthropoda</taxon>
        <taxon>Hexapoda</taxon>
        <taxon>Insecta</taxon>
        <taxon>Pterygota</taxon>
        <taxon>Neoptera</taxon>
        <taxon>Endopterygota</taxon>
        <taxon>Hymenoptera</taxon>
        <taxon>Apocrita</taxon>
        <taxon>Proctotrupomorpha</taxon>
        <taxon>Chalcidoidea</taxon>
        <taxon>Aphelinidae</taxon>
        <taxon>Aphelininae</taxon>
        <taxon>Eretmocerus</taxon>
    </lineage>
</organism>
<keyword evidence="2" id="KW-1185">Reference proteome</keyword>
<gene>
    <name evidence="1" type="ORF">QAD02_007554</name>
</gene>
<comment type="caution">
    <text evidence="1">The sequence shown here is derived from an EMBL/GenBank/DDBJ whole genome shotgun (WGS) entry which is preliminary data.</text>
</comment>
<name>A0ACC2N6F2_9HYME</name>
<sequence>MGGRERRPEYNPAWEHHGILSKFVSRDPSSNEKALCTICERSSAAWKDPLLCHTKEDETHIQRRKLLECSDCGVPVSEVTVNEESRLQSSGCDENINCTSSDIRMADRNNSMANESDGMIGGNNCTDNTLACSSGGNNDQEETGIESNIRLPVLSNPA</sequence>
<dbReference type="Proteomes" id="UP001239111">
    <property type="component" value="Chromosome 4"/>
</dbReference>
<evidence type="ECO:0000313" key="2">
    <source>
        <dbReference type="Proteomes" id="UP001239111"/>
    </source>
</evidence>